<evidence type="ECO:0000256" key="2">
    <source>
        <dbReference type="SAM" id="Phobius"/>
    </source>
</evidence>
<proteinExistence type="predicted"/>
<evidence type="ECO:0000256" key="1">
    <source>
        <dbReference type="SAM" id="MobiDB-lite"/>
    </source>
</evidence>
<evidence type="ECO:0000313" key="4">
    <source>
        <dbReference type="Proteomes" id="UP000266328"/>
    </source>
</evidence>
<keyword evidence="4" id="KW-1185">Reference proteome</keyword>
<keyword evidence="2" id="KW-0472">Membrane</keyword>
<accession>A0A398D322</accession>
<dbReference type="AlphaFoldDB" id="A0A398D322"/>
<dbReference type="InterPro" id="IPR025557">
    <property type="entry name" value="DUF4282"/>
</dbReference>
<sequence>MCPVEGSHTEEERMDNPNGPYTQEPAPAPVQGGGQPQPQYQYQPPTVQQVSSQSWWGGFINFKTLVMFSVIKWLYILGAVVITLAGLTSMFSRVFRLFGGFWAGLAILILGNLSWRLTCETIIVLFRIAQGVTSIDSKTH</sequence>
<comment type="caution">
    <text evidence="3">The sequence shown here is derived from an EMBL/GenBank/DDBJ whole genome shotgun (WGS) entry which is preliminary data.</text>
</comment>
<keyword evidence="2" id="KW-1133">Transmembrane helix</keyword>
<reference evidence="3 4" key="1">
    <citation type="submission" date="2018-09" db="EMBL/GenBank/DDBJ databases">
        <title>Discovery and Ecogenomic Context for Candidatus Cryosericales, a Global Caldiserica Order Active in Thawing Permafrost.</title>
        <authorList>
            <person name="Martinez M.A."/>
            <person name="Woodcroft B.J."/>
            <person name="Ignacio Espinoza J.C."/>
            <person name="Zayed A."/>
            <person name="Singleton C.M."/>
            <person name="Boyd J."/>
            <person name="Li Y.-F."/>
            <person name="Purvine S."/>
            <person name="Maughan H."/>
            <person name="Hodgkins S.B."/>
            <person name="Anderson D."/>
            <person name="Sederholm M."/>
            <person name="Temperton B."/>
            <person name="Saleska S.R."/>
            <person name="Tyson G.W."/>
            <person name="Rich V.I."/>
        </authorList>
    </citation>
    <scope>NUCLEOTIDE SEQUENCE [LARGE SCALE GENOMIC DNA]</scope>
    <source>
        <strain evidence="3 4">SMC7</strain>
    </source>
</reference>
<protein>
    <submittedName>
        <fullName evidence="3">DUF4282 domain-containing protein</fullName>
    </submittedName>
</protein>
<feature type="transmembrane region" description="Helical" evidence="2">
    <location>
        <begin position="94"/>
        <end position="115"/>
    </location>
</feature>
<organism evidence="3 4">
    <name type="scientific">Candidatus Cryosericum terrychapinii</name>
    <dbReference type="NCBI Taxonomy" id="2290919"/>
    <lineage>
        <taxon>Bacteria</taxon>
        <taxon>Pseudomonadati</taxon>
        <taxon>Caldisericota/Cryosericota group</taxon>
        <taxon>Candidatus Cryosericota</taxon>
        <taxon>Candidatus Cryosericia</taxon>
        <taxon>Candidatus Cryosericales</taxon>
        <taxon>Candidatus Cryosericaceae</taxon>
        <taxon>Candidatus Cryosericum</taxon>
    </lineage>
</organism>
<dbReference type="Pfam" id="PF14110">
    <property type="entry name" value="DUF4282"/>
    <property type="match status" value="1"/>
</dbReference>
<feature type="transmembrane region" description="Helical" evidence="2">
    <location>
        <begin position="65"/>
        <end position="87"/>
    </location>
</feature>
<name>A0A398D322_9BACT</name>
<keyword evidence="2" id="KW-0812">Transmembrane</keyword>
<dbReference type="OrthoDB" id="280522at2"/>
<feature type="region of interest" description="Disordered" evidence="1">
    <location>
        <begin position="1"/>
        <end position="43"/>
    </location>
</feature>
<evidence type="ECO:0000313" key="3">
    <source>
        <dbReference type="EMBL" id="RIE05861.1"/>
    </source>
</evidence>
<dbReference type="EMBL" id="QXIS01000032">
    <property type="protein sequence ID" value="RIE05861.1"/>
    <property type="molecule type" value="Genomic_DNA"/>
</dbReference>
<gene>
    <name evidence="3" type="ORF">SMC7_05525</name>
</gene>
<dbReference type="Proteomes" id="UP000266328">
    <property type="component" value="Unassembled WGS sequence"/>
</dbReference>